<dbReference type="PANTHER" id="PTHR36436">
    <property type="entry name" value="SLL5081 PROTEIN"/>
    <property type="match status" value="1"/>
</dbReference>
<name>A0ABN1FVG3_9PROT</name>
<keyword evidence="2" id="KW-1185">Reference proteome</keyword>
<dbReference type="PANTHER" id="PTHR36436:SF6">
    <property type="entry name" value="SLL5081 PROTEIN"/>
    <property type="match status" value="1"/>
</dbReference>
<evidence type="ECO:0000313" key="2">
    <source>
        <dbReference type="Proteomes" id="UP001501588"/>
    </source>
</evidence>
<dbReference type="Gene3D" id="2.30.320.10">
    <property type="entry name" value="YwqG-like"/>
    <property type="match status" value="1"/>
</dbReference>
<dbReference type="EMBL" id="BAAAFZ010000068">
    <property type="protein sequence ID" value="GAA0598678.1"/>
    <property type="molecule type" value="Genomic_DNA"/>
</dbReference>
<dbReference type="Proteomes" id="UP001501588">
    <property type="component" value="Unassembled WGS sequence"/>
</dbReference>
<sequence>MPPGFDWPRHNGRPLDHLLQIDLGELGGVRTNLGLPAHGRLLFFYDVERQPWGIFPHDAGSAQVVHLEDAAGLTPLPPSQGRPALPSARALFEPVVTVPDDLSGSPWLEGVHLTEEERAEASEARKRDELAGYSGQIGGHPHCIQSAMEVGCELASSGFGAGSSEDFASTAGVNAKREARAWRLLLQLPSRSALGAEWGSGLGVIYFWIKRDALARRDFSRVWLMLQTT</sequence>
<organism evidence="1 2">
    <name type="scientific">Craurococcus roseus</name>
    <dbReference type="NCBI Taxonomy" id="77585"/>
    <lineage>
        <taxon>Bacteria</taxon>
        <taxon>Pseudomonadati</taxon>
        <taxon>Pseudomonadota</taxon>
        <taxon>Alphaproteobacteria</taxon>
        <taxon>Acetobacterales</taxon>
        <taxon>Acetobacteraceae</taxon>
        <taxon>Craurococcus</taxon>
    </lineage>
</organism>
<dbReference type="Pfam" id="PF09234">
    <property type="entry name" value="DUF1963"/>
    <property type="match status" value="1"/>
</dbReference>
<proteinExistence type="predicted"/>
<dbReference type="InterPro" id="IPR015315">
    <property type="entry name" value="DUF1963"/>
</dbReference>
<dbReference type="SUPFAM" id="SSF103032">
    <property type="entry name" value="Hypothetical protein YwqG"/>
    <property type="match status" value="1"/>
</dbReference>
<comment type="caution">
    <text evidence="1">The sequence shown here is derived from an EMBL/GenBank/DDBJ whole genome shotgun (WGS) entry which is preliminary data.</text>
</comment>
<accession>A0ABN1FVG3</accession>
<evidence type="ECO:0000313" key="1">
    <source>
        <dbReference type="EMBL" id="GAA0598678.1"/>
    </source>
</evidence>
<protein>
    <submittedName>
        <fullName evidence="1">YwqG family protein</fullName>
    </submittedName>
</protein>
<reference evidence="1 2" key="1">
    <citation type="journal article" date="2019" name="Int. J. Syst. Evol. Microbiol.">
        <title>The Global Catalogue of Microorganisms (GCM) 10K type strain sequencing project: providing services to taxonomists for standard genome sequencing and annotation.</title>
        <authorList>
            <consortium name="The Broad Institute Genomics Platform"/>
            <consortium name="The Broad Institute Genome Sequencing Center for Infectious Disease"/>
            <person name="Wu L."/>
            <person name="Ma J."/>
        </authorList>
    </citation>
    <scope>NUCLEOTIDE SEQUENCE [LARGE SCALE GENOMIC DNA]</scope>
    <source>
        <strain evidence="1 2">JCM 9933</strain>
    </source>
</reference>
<gene>
    <name evidence="1" type="ORF">GCM10009416_41040</name>
</gene>
<dbReference type="InterPro" id="IPR035948">
    <property type="entry name" value="YwqG-like_sf"/>
</dbReference>